<reference evidence="6 7" key="1">
    <citation type="journal article" date="2015" name="Genome Announc.">
        <title>Expanding the biotechnology potential of lactobacilli through comparative genomics of 213 strains and associated genera.</title>
        <authorList>
            <person name="Sun Z."/>
            <person name="Harris H.M."/>
            <person name="McCann A."/>
            <person name="Guo C."/>
            <person name="Argimon S."/>
            <person name="Zhang W."/>
            <person name="Yang X."/>
            <person name="Jeffery I.B."/>
            <person name="Cooney J.C."/>
            <person name="Kagawa T.F."/>
            <person name="Liu W."/>
            <person name="Song Y."/>
            <person name="Salvetti E."/>
            <person name="Wrobel A."/>
            <person name="Rasinkangas P."/>
            <person name="Parkhill J."/>
            <person name="Rea M.C."/>
            <person name="O'Sullivan O."/>
            <person name="Ritari J."/>
            <person name="Douillard F.P."/>
            <person name="Paul Ross R."/>
            <person name="Yang R."/>
            <person name="Briner A.E."/>
            <person name="Felis G.E."/>
            <person name="de Vos W.M."/>
            <person name="Barrangou R."/>
            <person name="Klaenhammer T.R."/>
            <person name="Caufield P.W."/>
            <person name="Cui Y."/>
            <person name="Zhang H."/>
            <person name="O'Toole P.W."/>
        </authorList>
    </citation>
    <scope>NUCLEOTIDE SEQUENCE [LARGE SCALE GENOMIC DNA]</scope>
    <source>
        <strain evidence="6 7">DSM 20452</strain>
    </source>
</reference>
<dbReference type="AlphaFoldDB" id="A0A0R2BEL9"/>
<protein>
    <recommendedName>
        <fullName evidence="5">Putative pyruvate, phosphate dikinase regulatory protein</fullName>
        <shortName evidence="5">PPDK regulatory protein</shortName>
        <ecNumber evidence="5">2.7.11.32</ecNumber>
        <ecNumber evidence="5">2.7.4.27</ecNumber>
    </recommendedName>
</protein>
<dbReference type="PANTHER" id="PTHR31756:SF3">
    <property type="entry name" value="PYRUVATE, PHOSPHATE DIKINASE REGULATORY PROTEIN 1, CHLOROPLASTIC"/>
    <property type="match status" value="1"/>
</dbReference>
<comment type="caution">
    <text evidence="6">The sequence shown here is derived from an EMBL/GenBank/DDBJ whole genome shotgun (WGS) entry which is preliminary data.</text>
</comment>
<dbReference type="Proteomes" id="UP000051612">
    <property type="component" value="Unassembled WGS sequence"/>
</dbReference>
<evidence type="ECO:0000313" key="7">
    <source>
        <dbReference type="Proteomes" id="UP000051612"/>
    </source>
</evidence>
<dbReference type="HAMAP" id="MF_00921">
    <property type="entry name" value="PDRP"/>
    <property type="match status" value="1"/>
</dbReference>
<dbReference type="Pfam" id="PF03618">
    <property type="entry name" value="Kinase-PPPase"/>
    <property type="match status" value="1"/>
</dbReference>
<comment type="similarity">
    <text evidence="5">Belongs to the pyruvate, phosphate/water dikinase regulatory protein family. PDRP subfamily.</text>
</comment>
<dbReference type="PANTHER" id="PTHR31756">
    <property type="entry name" value="PYRUVATE, PHOSPHATE DIKINASE REGULATORY PROTEIN 1, CHLOROPLASTIC"/>
    <property type="match status" value="1"/>
</dbReference>
<keyword evidence="4 5" id="KW-0418">Kinase</keyword>
<dbReference type="NCBIfam" id="NF003742">
    <property type="entry name" value="PRK05339.1"/>
    <property type="match status" value="1"/>
</dbReference>
<dbReference type="GO" id="GO:0043531">
    <property type="term" value="F:ADP binding"/>
    <property type="evidence" value="ECO:0007669"/>
    <property type="project" value="UniProtKB-UniRule"/>
</dbReference>
<organism evidence="6 7">
    <name type="scientific">Ligilactobacillus murinus DSM 20452 = NBRC 14221</name>
    <dbReference type="NCBI Taxonomy" id="1423772"/>
    <lineage>
        <taxon>Bacteria</taxon>
        <taxon>Bacillati</taxon>
        <taxon>Bacillota</taxon>
        <taxon>Bacilli</taxon>
        <taxon>Lactobacillales</taxon>
        <taxon>Lactobacillaceae</taxon>
        <taxon>Ligilactobacillus</taxon>
    </lineage>
</organism>
<accession>A0A0R2BEL9</accession>
<comment type="catalytic activity">
    <reaction evidence="5">
        <text>N(tele)-phospho-L-histidyl/O-phospho-L-threonyl-[pyruvate, phosphate dikinase] + phosphate + H(+) = N(tele)-phospho-L-histidyl/L-threonyl-[pyruvate, phosphate dikinase] + diphosphate</text>
        <dbReference type="Rhea" id="RHEA:43696"/>
        <dbReference type="Rhea" id="RHEA-COMP:10650"/>
        <dbReference type="Rhea" id="RHEA-COMP:10651"/>
        <dbReference type="ChEBI" id="CHEBI:15378"/>
        <dbReference type="ChEBI" id="CHEBI:30013"/>
        <dbReference type="ChEBI" id="CHEBI:33019"/>
        <dbReference type="ChEBI" id="CHEBI:43474"/>
        <dbReference type="ChEBI" id="CHEBI:61977"/>
        <dbReference type="ChEBI" id="CHEBI:83586"/>
        <dbReference type="EC" id="2.7.4.27"/>
    </reaction>
</comment>
<evidence type="ECO:0000256" key="5">
    <source>
        <dbReference type="HAMAP-Rule" id="MF_00921"/>
    </source>
</evidence>
<dbReference type="GO" id="GO:0016776">
    <property type="term" value="F:phosphotransferase activity, phosphate group as acceptor"/>
    <property type="evidence" value="ECO:0007669"/>
    <property type="project" value="UniProtKB-UniRule"/>
</dbReference>
<evidence type="ECO:0000256" key="1">
    <source>
        <dbReference type="ARBA" id="ARBA00022527"/>
    </source>
</evidence>
<comment type="function">
    <text evidence="5">Bifunctional serine/threonine kinase and phosphorylase involved in the regulation of the pyruvate, phosphate dikinase (PPDK) by catalyzing its phosphorylation/dephosphorylation.</text>
</comment>
<evidence type="ECO:0000256" key="2">
    <source>
        <dbReference type="ARBA" id="ARBA00022679"/>
    </source>
</evidence>
<keyword evidence="2 5" id="KW-0808">Transferase</keyword>
<keyword evidence="3 5" id="KW-0547">Nucleotide-binding</keyword>
<keyword evidence="1 5" id="KW-0723">Serine/threonine-protein kinase</keyword>
<dbReference type="PATRIC" id="fig|1423772.3.peg.1474"/>
<dbReference type="InterPro" id="IPR005177">
    <property type="entry name" value="Kinase-pyrophosphorylase"/>
</dbReference>
<evidence type="ECO:0000256" key="4">
    <source>
        <dbReference type="ARBA" id="ARBA00022777"/>
    </source>
</evidence>
<feature type="binding site" evidence="5">
    <location>
        <begin position="155"/>
        <end position="162"/>
    </location>
    <ligand>
        <name>ADP</name>
        <dbReference type="ChEBI" id="CHEBI:456216"/>
    </ligand>
</feature>
<sequence length="276" mass="30742">MGGNFMSNELHVYAISDSLGETAYAIAEAASVQFPNADFKIQRYPLIKTISLVQGILNKAKREAAIIVHTFVDPELSTFVNNYCQENGLSVIDALSDVIQKFSQKAGEKPLQKAGINHNTDKEYFNRIEALEFAVTYDDGKDPAGFLKADLVLLGISRTSKTPLSLFLANRGYKVANLPLVPKAQIPEEIYKVDPNKIFGLTNDPEILNEIRRERMISYGLDPDTHYSNIDNIESELNFANELYKKLGCPVINVAHKSIEETATIITESLDNNAQR</sequence>
<name>A0A0R2BEL9_9LACO</name>
<dbReference type="EC" id="2.7.11.32" evidence="5"/>
<dbReference type="EC" id="2.7.4.27" evidence="5"/>
<comment type="catalytic activity">
    <reaction evidence="5">
        <text>N(tele)-phospho-L-histidyl/L-threonyl-[pyruvate, phosphate dikinase] + ADP = N(tele)-phospho-L-histidyl/O-phospho-L-threonyl-[pyruvate, phosphate dikinase] + AMP + H(+)</text>
        <dbReference type="Rhea" id="RHEA:43692"/>
        <dbReference type="Rhea" id="RHEA-COMP:10650"/>
        <dbReference type="Rhea" id="RHEA-COMP:10651"/>
        <dbReference type="ChEBI" id="CHEBI:15378"/>
        <dbReference type="ChEBI" id="CHEBI:30013"/>
        <dbReference type="ChEBI" id="CHEBI:61977"/>
        <dbReference type="ChEBI" id="CHEBI:83586"/>
        <dbReference type="ChEBI" id="CHEBI:456215"/>
        <dbReference type="ChEBI" id="CHEBI:456216"/>
        <dbReference type="EC" id="2.7.11.32"/>
    </reaction>
</comment>
<gene>
    <name evidence="6" type="ORF">FC48_GL001383</name>
</gene>
<proteinExistence type="inferred from homology"/>
<dbReference type="GO" id="GO:0004674">
    <property type="term" value="F:protein serine/threonine kinase activity"/>
    <property type="evidence" value="ECO:0007669"/>
    <property type="project" value="UniProtKB-UniRule"/>
</dbReference>
<dbReference type="GO" id="GO:0005524">
    <property type="term" value="F:ATP binding"/>
    <property type="evidence" value="ECO:0007669"/>
    <property type="project" value="InterPro"/>
</dbReference>
<dbReference type="EMBL" id="AYYN01000030">
    <property type="protein sequence ID" value="KRM76818.1"/>
    <property type="molecule type" value="Genomic_DNA"/>
</dbReference>
<evidence type="ECO:0000256" key="3">
    <source>
        <dbReference type="ARBA" id="ARBA00022741"/>
    </source>
</evidence>
<evidence type="ECO:0000313" key="6">
    <source>
        <dbReference type="EMBL" id="KRM76818.1"/>
    </source>
</evidence>
<dbReference type="InterPro" id="IPR026565">
    <property type="entry name" value="PPDK_reg"/>
</dbReference>